<organism evidence="1 2">
    <name type="scientific">Maribacter litopenaei</name>
    <dbReference type="NCBI Taxonomy" id="2976127"/>
    <lineage>
        <taxon>Bacteria</taxon>
        <taxon>Pseudomonadati</taxon>
        <taxon>Bacteroidota</taxon>
        <taxon>Flavobacteriia</taxon>
        <taxon>Flavobacteriales</taxon>
        <taxon>Flavobacteriaceae</taxon>
        <taxon>Maribacter</taxon>
    </lineage>
</organism>
<accession>A0ABY5YA88</accession>
<dbReference type="RefSeq" id="WP_260574483.1">
    <property type="nucleotide sequence ID" value="NZ_CP104205.1"/>
</dbReference>
<name>A0ABY5YA88_9FLAO</name>
<gene>
    <name evidence="1" type="ORF">NYZ99_06435</name>
</gene>
<evidence type="ECO:0008006" key="3">
    <source>
        <dbReference type="Google" id="ProtNLM"/>
    </source>
</evidence>
<dbReference type="EMBL" id="CP104205">
    <property type="protein sequence ID" value="UWX55975.1"/>
    <property type="molecule type" value="Genomic_DNA"/>
</dbReference>
<reference evidence="1" key="1">
    <citation type="submission" date="2022-09" db="EMBL/GenBank/DDBJ databases">
        <title>Maribacter litopenaei sp. nov., isolated from the intestinal tract of the Pacific White Shrimp, Litopenaeus vannamei.</title>
        <authorList>
            <person name="Kim S.Y."/>
            <person name="Hwang C.Y."/>
        </authorList>
    </citation>
    <scope>NUCLEOTIDE SEQUENCE</scope>
    <source>
        <strain evidence="1">HL-LV01</strain>
    </source>
</reference>
<proteinExistence type="predicted"/>
<sequence length="119" mass="13880">MLKTGVFIFQFYLLASLTISNRTYTTPKVLKEPPQLRISIENQDSIKQKAFAVLDLKCNFCHTSKKRLENFTPENMNDLIPKINEQVFVTKKMPKGKNNILTSEEKNSLLIWINKEFLE</sequence>
<evidence type="ECO:0000313" key="1">
    <source>
        <dbReference type="EMBL" id="UWX55975.1"/>
    </source>
</evidence>
<evidence type="ECO:0000313" key="2">
    <source>
        <dbReference type="Proteomes" id="UP001059209"/>
    </source>
</evidence>
<dbReference type="Proteomes" id="UP001059209">
    <property type="component" value="Chromosome"/>
</dbReference>
<keyword evidence="2" id="KW-1185">Reference proteome</keyword>
<protein>
    <recommendedName>
        <fullName evidence="3">Haem-binding domain-containing protein</fullName>
    </recommendedName>
</protein>